<evidence type="ECO:0000313" key="2">
    <source>
        <dbReference type="EMBL" id="EDV05013.1"/>
    </source>
</evidence>
<dbReference type="STRING" id="471870.BACINT_04156"/>
<evidence type="ECO:0000256" key="1">
    <source>
        <dbReference type="SAM" id="MobiDB-lite"/>
    </source>
</evidence>
<organism evidence="2 3">
    <name type="scientific">Bacteroides intestinalis DSM 17393</name>
    <dbReference type="NCBI Taxonomy" id="471870"/>
    <lineage>
        <taxon>Bacteria</taxon>
        <taxon>Pseudomonadati</taxon>
        <taxon>Bacteroidota</taxon>
        <taxon>Bacteroidia</taxon>
        <taxon>Bacteroidales</taxon>
        <taxon>Bacteroidaceae</taxon>
        <taxon>Bacteroides</taxon>
    </lineage>
</organism>
<comment type="caution">
    <text evidence="2">The sequence shown here is derived from an EMBL/GenBank/DDBJ whole genome shotgun (WGS) entry which is preliminary data.</text>
</comment>
<proteinExistence type="predicted"/>
<reference evidence="2 3" key="1">
    <citation type="submission" date="2008-04" db="EMBL/GenBank/DDBJ databases">
        <title>Draft genome sequence of Bacteroides intestinalis (DSM 17393).</title>
        <authorList>
            <person name="Sudarsanam P."/>
            <person name="Ley R."/>
            <person name="Guruge J."/>
            <person name="Turnbaugh P.J."/>
            <person name="Mahowald M."/>
            <person name="Liep D."/>
            <person name="Gordon J."/>
        </authorList>
    </citation>
    <scope>NUCLEOTIDE SEQUENCE [LARGE SCALE GENOMIC DNA]</scope>
    <source>
        <strain evidence="2 3">DSM 17393</strain>
    </source>
</reference>
<reference evidence="2 3" key="2">
    <citation type="submission" date="2008-04" db="EMBL/GenBank/DDBJ databases">
        <authorList>
            <person name="Fulton L."/>
            <person name="Clifton S."/>
            <person name="Fulton B."/>
            <person name="Xu J."/>
            <person name="Minx P."/>
            <person name="Pepin K.H."/>
            <person name="Johnson M."/>
            <person name="Thiruvilangam P."/>
            <person name="Bhonagiri V."/>
            <person name="Nash W.E."/>
            <person name="Mardis E.R."/>
            <person name="Wilson R.K."/>
        </authorList>
    </citation>
    <scope>NUCLEOTIDE SEQUENCE [LARGE SCALE GENOMIC DNA]</scope>
    <source>
        <strain evidence="2 3">DSM 17393</strain>
    </source>
</reference>
<dbReference type="Proteomes" id="UP000004596">
    <property type="component" value="Unassembled WGS sequence"/>
</dbReference>
<name>B3CEM5_9BACE</name>
<accession>B3CEM5</accession>
<protein>
    <submittedName>
        <fullName evidence="2">Uncharacterized protein</fullName>
    </submittedName>
</protein>
<evidence type="ECO:0000313" key="3">
    <source>
        <dbReference type="Proteomes" id="UP000004596"/>
    </source>
</evidence>
<sequence>MTTENKIKYFENREDWRKWLMDNFETSCEIWFVFPYKSSGKKGILYNDAVEEALCFDWIDSTTKPLDKDHKIQRFTPRNPKSTYSQANKERLK</sequence>
<dbReference type="eggNOG" id="COG4430">
    <property type="taxonomic scope" value="Bacteria"/>
</dbReference>
<dbReference type="EMBL" id="ABJL02000008">
    <property type="protein sequence ID" value="EDV05013.1"/>
    <property type="molecule type" value="Genomic_DNA"/>
</dbReference>
<gene>
    <name evidence="2" type="ORF">BACINT_04156</name>
</gene>
<feature type="region of interest" description="Disordered" evidence="1">
    <location>
        <begin position="69"/>
        <end position="93"/>
    </location>
</feature>
<dbReference type="AlphaFoldDB" id="B3CEM5"/>